<organism evidence="3 4">
    <name type="scientific">Legionella quinlivanii</name>
    <dbReference type="NCBI Taxonomy" id="45073"/>
    <lineage>
        <taxon>Bacteria</taxon>
        <taxon>Pseudomonadati</taxon>
        <taxon>Pseudomonadota</taxon>
        <taxon>Gammaproteobacteria</taxon>
        <taxon>Legionellales</taxon>
        <taxon>Legionellaceae</taxon>
        <taxon>Legionella</taxon>
    </lineage>
</organism>
<dbReference type="EMBL" id="LNYS01000025">
    <property type="protein sequence ID" value="KTD45417.1"/>
    <property type="molecule type" value="Genomic_DNA"/>
</dbReference>
<evidence type="ECO:0000259" key="2">
    <source>
        <dbReference type="PROSITE" id="PS51084"/>
    </source>
</evidence>
<dbReference type="PIRSF" id="PIRSF000714">
    <property type="entry name" value="HIT"/>
    <property type="match status" value="1"/>
</dbReference>
<dbReference type="Pfam" id="PF01230">
    <property type="entry name" value="HIT"/>
    <property type="match status" value="1"/>
</dbReference>
<dbReference type="Gene3D" id="3.30.428.10">
    <property type="entry name" value="HIT-like"/>
    <property type="match status" value="1"/>
</dbReference>
<name>A0A0W0XL55_9GAMM</name>
<proteinExistence type="predicted"/>
<keyword evidence="3" id="KW-0378">Hydrolase</keyword>
<protein>
    <submittedName>
        <fullName evidence="3">Diadenosine tetraphosphate (Ap4A) hydrolase-like HIT family hydrolase</fullName>
    </submittedName>
</protein>
<dbReference type="InterPro" id="IPR011146">
    <property type="entry name" value="HIT-like"/>
</dbReference>
<comment type="caution">
    <text evidence="1">Lacks conserved residue(s) required for the propagation of feature annotation.</text>
</comment>
<dbReference type="STRING" id="45073.Lqui_2888"/>
<dbReference type="OrthoDB" id="9799145at2"/>
<accession>A0A0W0XL55</accession>
<evidence type="ECO:0000256" key="1">
    <source>
        <dbReference type="PROSITE-ProRule" id="PRU00464"/>
    </source>
</evidence>
<dbReference type="RefSeq" id="WP_058508942.1">
    <property type="nucleotide sequence ID" value="NZ_CAAAIK010000017.1"/>
</dbReference>
<feature type="domain" description="HIT" evidence="2">
    <location>
        <begin position="1"/>
        <end position="103"/>
    </location>
</feature>
<reference evidence="3 4" key="1">
    <citation type="submission" date="2015-11" db="EMBL/GenBank/DDBJ databases">
        <title>Genomic analysis of 38 Legionella species identifies large and diverse effector repertoires.</title>
        <authorList>
            <person name="Burstein D."/>
            <person name="Amaro F."/>
            <person name="Zusman T."/>
            <person name="Lifshitz Z."/>
            <person name="Cohen O."/>
            <person name="Gilbert J.A."/>
            <person name="Pupko T."/>
            <person name="Shuman H.A."/>
            <person name="Segal G."/>
        </authorList>
    </citation>
    <scope>NUCLEOTIDE SEQUENCE [LARGE SCALE GENOMIC DNA]</scope>
    <source>
        <strain evidence="3 4">CDC#1442-AUS-E</strain>
    </source>
</reference>
<gene>
    <name evidence="3" type="primary">hit1</name>
    <name evidence="3" type="ORF">Lqui_2888</name>
</gene>
<sequence>MFSIDERILNSSVFVCESRLSTVLVKNDNRFPWLLLVPRVEGVQEITQLSPKQQRVLMEEIDLFSRVLQASREPDKLNIGALGNMVSQLHIHIVARFKTDIAWPHSVWQPLVDSCSYEPQTLEIFIERLKEQITCLSKSAYLPSFPK</sequence>
<dbReference type="GO" id="GO:0016787">
    <property type="term" value="F:hydrolase activity"/>
    <property type="evidence" value="ECO:0007669"/>
    <property type="project" value="UniProtKB-KW"/>
</dbReference>
<evidence type="ECO:0000313" key="3">
    <source>
        <dbReference type="EMBL" id="KTD45417.1"/>
    </source>
</evidence>
<dbReference type="InterPro" id="IPR026026">
    <property type="entry name" value="HIT_Hint"/>
</dbReference>
<comment type="caution">
    <text evidence="3">The sequence shown here is derived from an EMBL/GenBank/DDBJ whole genome shotgun (WGS) entry which is preliminary data.</text>
</comment>
<dbReference type="Proteomes" id="UP000054618">
    <property type="component" value="Unassembled WGS sequence"/>
</dbReference>
<evidence type="ECO:0000313" key="4">
    <source>
        <dbReference type="Proteomes" id="UP000054618"/>
    </source>
</evidence>
<dbReference type="PROSITE" id="PS51084">
    <property type="entry name" value="HIT_2"/>
    <property type="match status" value="1"/>
</dbReference>
<keyword evidence="4" id="KW-1185">Reference proteome</keyword>
<dbReference type="SUPFAM" id="SSF54197">
    <property type="entry name" value="HIT-like"/>
    <property type="match status" value="1"/>
</dbReference>
<dbReference type="InterPro" id="IPR036265">
    <property type="entry name" value="HIT-like_sf"/>
</dbReference>
<dbReference type="PATRIC" id="fig|45073.5.peg.3065"/>
<dbReference type="AlphaFoldDB" id="A0A0W0XL55"/>